<dbReference type="Proteomes" id="UP000199225">
    <property type="component" value="Unassembled WGS sequence"/>
</dbReference>
<sequence>MKQFLLFVGALAAVAIVLASLGPMIMLAIGVWLLYLVFKQFVKTDSTGAKIGWAIVGLIVLSIITPNLPALIGIAALYGLYLIYKHWKKEEPEVSDDPFTNFEKQWKELQ</sequence>
<organism evidence="2 3">
    <name type="scientific">Salimicrobium halophilum</name>
    <dbReference type="NCBI Taxonomy" id="86666"/>
    <lineage>
        <taxon>Bacteria</taxon>
        <taxon>Bacillati</taxon>
        <taxon>Bacillota</taxon>
        <taxon>Bacilli</taxon>
        <taxon>Bacillales</taxon>
        <taxon>Bacillaceae</taxon>
        <taxon>Salimicrobium</taxon>
    </lineage>
</organism>
<dbReference type="RefSeq" id="WP_093193296.1">
    <property type="nucleotide sequence ID" value="NZ_FNEV01000004.1"/>
</dbReference>
<evidence type="ECO:0000256" key="1">
    <source>
        <dbReference type="SAM" id="Phobius"/>
    </source>
</evidence>
<keyword evidence="3" id="KW-1185">Reference proteome</keyword>
<dbReference type="AlphaFoldDB" id="A0A1G8SV24"/>
<keyword evidence="1" id="KW-1133">Transmembrane helix</keyword>
<keyword evidence="1" id="KW-0472">Membrane</keyword>
<dbReference type="STRING" id="86666.SAMN04490247_1543"/>
<dbReference type="EMBL" id="FNEV01000004">
    <property type="protein sequence ID" value="SDJ33089.1"/>
    <property type="molecule type" value="Genomic_DNA"/>
</dbReference>
<feature type="transmembrane region" description="Helical" evidence="1">
    <location>
        <begin position="51"/>
        <end position="84"/>
    </location>
</feature>
<proteinExistence type="predicted"/>
<name>A0A1G8SV24_9BACI</name>
<accession>A0A1G8SV24</accession>
<gene>
    <name evidence="2" type="ORF">SAMN04490247_1543</name>
</gene>
<dbReference type="OrthoDB" id="2971941at2"/>
<reference evidence="3" key="1">
    <citation type="submission" date="2016-10" db="EMBL/GenBank/DDBJ databases">
        <authorList>
            <person name="Varghese N."/>
            <person name="Submissions S."/>
        </authorList>
    </citation>
    <scope>NUCLEOTIDE SEQUENCE [LARGE SCALE GENOMIC DNA]</scope>
    <source>
        <strain evidence="3">DSM 4771</strain>
    </source>
</reference>
<evidence type="ECO:0000313" key="2">
    <source>
        <dbReference type="EMBL" id="SDJ33089.1"/>
    </source>
</evidence>
<evidence type="ECO:0000313" key="3">
    <source>
        <dbReference type="Proteomes" id="UP000199225"/>
    </source>
</evidence>
<keyword evidence="1" id="KW-0812">Transmembrane</keyword>
<protein>
    <submittedName>
        <fullName evidence="2">Lia operon protein LiaI</fullName>
    </submittedName>
</protein>